<name>A0ABR1KBC9_9PEZI</name>
<keyword evidence="7" id="KW-1185">Reference proteome</keyword>
<accession>A0ABR1KBC9</accession>
<evidence type="ECO:0000256" key="2">
    <source>
        <dbReference type="ARBA" id="ARBA00022670"/>
    </source>
</evidence>
<dbReference type="Proteomes" id="UP001363622">
    <property type="component" value="Unassembled WGS sequence"/>
</dbReference>
<evidence type="ECO:0000256" key="4">
    <source>
        <dbReference type="ARBA" id="ARBA00022807"/>
    </source>
</evidence>
<dbReference type="PROSITE" id="PS50600">
    <property type="entry name" value="ULP_PROTEASE"/>
    <property type="match status" value="1"/>
</dbReference>
<evidence type="ECO:0000259" key="5">
    <source>
        <dbReference type="PROSITE" id="PS50600"/>
    </source>
</evidence>
<dbReference type="InterPro" id="IPR003653">
    <property type="entry name" value="Peptidase_C48_C"/>
</dbReference>
<gene>
    <name evidence="6" type="ORF">IWZ03DRAFT_318453</name>
</gene>
<dbReference type="PANTHER" id="PTHR12606:SF141">
    <property type="entry name" value="GH15225P-RELATED"/>
    <property type="match status" value="1"/>
</dbReference>
<reference evidence="6 7" key="1">
    <citation type="submission" date="2024-04" db="EMBL/GenBank/DDBJ databases">
        <title>Phyllosticta paracitricarpa is synonymous to the EU quarantine fungus P. citricarpa based on phylogenomic analyses.</title>
        <authorList>
            <consortium name="Lawrence Berkeley National Laboratory"/>
            <person name="Van Ingen-Buijs V.A."/>
            <person name="Van Westerhoven A.C."/>
            <person name="Haridas S."/>
            <person name="Skiadas P."/>
            <person name="Martin F."/>
            <person name="Groenewald J.Z."/>
            <person name="Crous P.W."/>
            <person name="Seidl M.F."/>
        </authorList>
    </citation>
    <scope>NUCLEOTIDE SEQUENCE [LARGE SCALE GENOMIC DNA]</scope>
    <source>
        <strain evidence="6 7">CBS 123371</strain>
    </source>
</reference>
<dbReference type="Pfam" id="PF02902">
    <property type="entry name" value="Peptidase_C48"/>
    <property type="match status" value="1"/>
</dbReference>
<sequence>MIGPNPSRAIDRPWLNDEAVCKATDMLCVRANEKAGFSKQMKAKGRPAPFHAYTPMWFTSINSFGEGSMKSWGRRANHLGDNLFHTQAVFLPICDKSHWRLVVIFGQKRTIHYFDSLGGPSRHYVNIAKRLMSVFMGEHWSESDWTVVQEQTSPRQGNGSDCGMFVIVNTANILRGRAVMPSSYDSQPDVIDHARRWFASAIVNGGFTGYFDWHDDVSPVTF</sequence>
<dbReference type="SUPFAM" id="SSF54001">
    <property type="entry name" value="Cysteine proteinases"/>
    <property type="match status" value="1"/>
</dbReference>
<proteinExistence type="inferred from homology"/>
<evidence type="ECO:0000313" key="6">
    <source>
        <dbReference type="EMBL" id="KAK7511024.1"/>
    </source>
</evidence>
<dbReference type="Gene3D" id="3.40.395.10">
    <property type="entry name" value="Adenoviral Proteinase, Chain A"/>
    <property type="match status" value="1"/>
</dbReference>
<dbReference type="EMBL" id="JBBPHU010000013">
    <property type="protein sequence ID" value="KAK7511024.1"/>
    <property type="molecule type" value="Genomic_DNA"/>
</dbReference>
<comment type="similarity">
    <text evidence="1">Belongs to the peptidase C48 family.</text>
</comment>
<organism evidence="6 7">
    <name type="scientific">Phyllosticta citriasiana</name>
    <dbReference type="NCBI Taxonomy" id="595635"/>
    <lineage>
        <taxon>Eukaryota</taxon>
        <taxon>Fungi</taxon>
        <taxon>Dikarya</taxon>
        <taxon>Ascomycota</taxon>
        <taxon>Pezizomycotina</taxon>
        <taxon>Dothideomycetes</taxon>
        <taxon>Dothideomycetes incertae sedis</taxon>
        <taxon>Botryosphaeriales</taxon>
        <taxon>Phyllostictaceae</taxon>
        <taxon>Phyllosticta</taxon>
    </lineage>
</organism>
<protein>
    <recommendedName>
        <fullName evidence="5">Ubiquitin-like protease family profile domain-containing protein</fullName>
    </recommendedName>
</protein>
<evidence type="ECO:0000256" key="1">
    <source>
        <dbReference type="ARBA" id="ARBA00005234"/>
    </source>
</evidence>
<comment type="caution">
    <text evidence="6">The sequence shown here is derived from an EMBL/GenBank/DDBJ whole genome shotgun (WGS) entry which is preliminary data.</text>
</comment>
<dbReference type="PANTHER" id="PTHR12606">
    <property type="entry name" value="SENTRIN/SUMO-SPECIFIC PROTEASE"/>
    <property type="match status" value="1"/>
</dbReference>
<keyword evidence="2" id="KW-0645">Protease</keyword>
<keyword evidence="3" id="KW-0378">Hydrolase</keyword>
<keyword evidence="4" id="KW-0788">Thiol protease</keyword>
<evidence type="ECO:0000313" key="7">
    <source>
        <dbReference type="Proteomes" id="UP001363622"/>
    </source>
</evidence>
<evidence type="ECO:0000256" key="3">
    <source>
        <dbReference type="ARBA" id="ARBA00022801"/>
    </source>
</evidence>
<feature type="domain" description="Ubiquitin-like protease family profile" evidence="5">
    <location>
        <begin position="1"/>
        <end position="173"/>
    </location>
</feature>
<dbReference type="InterPro" id="IPR038765">
    <property type="entry name" value="Papain-like_cys_pep_sf"/>
</dbReference>